<feature type="non-terminal residue" evidence="1">
    <location>
        <position position="74"/>
    </location>
</feature>
<organism evidence="1">
    <name type="scientific">marine sediment metagenome</name>
    <dbReference type="NCBI Taxonomy" id="412755"/>
    <lineage>
        <taxon>unclassified sequences</taxon>
        <taxon>metagenomes</taxon>
        <taxon>ecological metagenomes</taxon>
    </lineage>
</organism>
<reference evidence="1" key="1">
    <citation type="journal article" date="2014" name="Front. Microbiol.">
        <title>High frequency of phylogenetically diverse reductive dehalogenase-homologous genes in deep subseafloor sedimentary metagenomes.</title>
        <authorList>
            <person name="Kawai M."/>
            <person name="Futagami T."/>
            <person name="Toyoda A."/>
            <person name="Takaki Y."/>
            <person name="Nishi S."/>
            <person name="Hori S."/>
            <person name="Arai W."/>
            <person name="Tsubouchi T."/>
            <person name="Morono Y."/>
            <person name="Uchiyama I."/>
            <person name="Ito T."/>
            <person name="Fujiyama A."/>
            <person name="Inagaki F."/>
            <person name="Takami H."/>
        </authorList>
    </citation>
    <scope>NUCLEOTIDE SEQUENCE</scope>
    <source>
        <strain evidence="1">Expedition CK06-06</strain>
    </source>
</reference>
<name>X1FSE3_9ZZZZ</name>
<protein>
    <submittedName>
        <fullName evidence="1">Uncharacterized protein</fullName>
    </submittedName>
</protein>
<comment type="caution">
    <text evidence="1">The sequence shown here is derived from an EMBL/GenBank/DDBJ whole genome shotgun (WGS) entry which is preliminary data.</text>
</comment>
<dbReference type="EMBL" id="BARU01013001">
    <property type="protein sequence ID" value="GAH32284.1"/>
    <property type="molecule type" value="Genomic_DNA"/>
</dbReference>
<proteinExistence type="predicted"/>
<gene>
    <name evidence="1" type="ORF">S03H2_23698</name>
</gene>
<evidence type="ECO:0000313" key="1">
    <source>
        <dbReference type="EMBL" id="GAH32284.1"/>
    </source>
</evidence>
<sequence>MRFIEDEDIRDKYKNEEIYIVGRGPSLDDFPDDFFDNKIMITVNDAYLAVPITEDIYISGMHAAILDSLQKTEP</sequence>
<accession>X1FSE3</accession>
<dbReference type="AlphaFoldDB" id="X1FSE3"/>